<dbReference type="EMBL" id="CQAW01000001">
    <property type="protein sequence ID" value="CNH02844.1"/>
    <property type="molecule type" value="Genomic_DNA"/>
</dbReference>
<keyword evidence="2" id="KW-1185">Reference proteome</keyword>
<accession>A0A0T9NEH8</accession>
<evidence type="ECO:0000313" key="2">
    <source>
        <dbReference type="Proteomes" id="UP000041882"/>
    </source>
</evidence>
<proteinExistence type="predicted"/>
<protein>
    <submittedName>
        <fullName evidence="1">Putative tight adherance operon protein</fullName>
    </submittedName>
</protein>
<sequence length="279" mass="31668">MNRKLLLLSSLLIIAIGLTGLLMGSEDDKKIMGNLTTPSKEKEVTIILAQATRDLPSGTLLTHTKYVIKKIIVTESSELIKNDISEDPNIDSYLLKMNTLSGSYITKDMLASPESEEFNHLSLQKGHVIYKFFIKQQDDYLFDALSAGDEISFQLRILETNKSKGMEYGTIVDTKSMSDRKTQSYSLNKIIPNMKIVRIKKYSVDELSEKNSNNQKTEDMLTGYISVIIKIEELDLIHIVEKTGDIFLTPNYKNDDSKKISTNLYDIIPKLRTTRELRG</sequence>
<dbReference type="AlphaFoldDB" id="A0A0T9NEH8"/>
<dbReference type="RefSeq" id="WP_050112302.1">
    <property type="nucleotide sequence ID" value="NZ_CQAW01000001.1"/>
</dbReference>
<evidence type="ECO:0000313" key="1">
    <source>
        <dbReference type="EMBL" id="CNH02844.1"/>
    </source>
</evidence>
<organism evidence="1 2">
    <name type="scientific">Yersinia thracica</name>
    <dbReference type="NCBI Taxonomy" id="2890319"/>
    <lineage>
        <taxon>Bacteria</taxon>
        <taxon>Pseudomonadati</taxon>
        <taxon>Pseudomonadota</taxon>
        <taxon>Gammaproteobacteria</taxon>
        <taxon>Enterobacterales</taxon>
        <taxon>Yersiniaceae</taxon>
        <taxon>Yersinia</taxon>
    </lineage>
</organism>
<name>A0A0T9NEH8_9GAMM</name>
<gene>
    <name evidence="1" type="primary">rcpC</name>
    <name evidence="1" type="ORF">ERS008472_00326</name>
</gene>
<dbReference type="Proteomes" id="UP000041882">
    <property type="component" value="Unassembled WGS sequence"/>
</dbReference>
<reference evidence="2" key="1">
    <citation type="submission" date="2015-03" db="EMBL/GenBank/DDBJ databases">
        <authorList>
            <consortium name="Pathogen Informatics"/>
            <person name="Murphy D."/>
        </authorList>
    </citation>
    <scope>NUCLEOTIDE SEQUENCE [LARGE SCALE GENOMIC DNA]</scope>
    <source>
        <strain evidence="2">IP6945</strain>
    </source>
</reference>